<gene>
    <name evidence="2" type="ORF">FNK824_LOCUS39243</name>
    <name evidence="1" type="ORF">SEV965_LOCUS21350</name>
</gene>
<dbReference type="Proteomes" id="UP000663874">
    <property type="component" value="Unassembled WGS sequence"/>
</dbReference>
<comment type="caution">
    <text evidence="1">The sequence shown here is derived from an EMBL/GenBank/DDBJ whole genome shotgun (WGS) entry which is preliminary data.</text>
</comment>
<organism evidence="1 3">
    <name type="scientific">Rotaria sordida</name>
    <dbReference type="NCBI Taxonomy" id="392033"/>
    <lineage>
        <taxon>Eukaryota</taxon>
        <taxon>Metazoa</taxon>
        <taxon>Spiralia</taxon>
        <taxon>Gnathifera</taxon>
        <taxon>Rotifera</taxon>
        <taxon>Eurotatoria</taxon>
        <taxon>Bdelloidea</taxon>
        <taxon>Philodinida</taxon>
        <taxon>Philodinidae</taxon>
        <taxon>Rotaria</taxon>
    </lineage>
</organism>
<evidence type="ECO:0000313" key="2">
    <source>
        <dbReference type="EMBL" id="CAF4265032.1"/>
    </source>
</evidence>
<sequence length="157" mass="18227">MPAAASISNTFAKDKNEWYLIFEELPDISPLKYGENILERLAKPLSHIIENCFILFYFFCFSSTTTRSIKTNCSFDAHWGNILYSRESGIQLIDFSIATLIDRFELPNSNATLIITFTFDRSLDCEASKLRRNFQQLIKNNYPINGHTLLSHPWLQY</sequence>
<evidence type="ECO:0000313" key="1">
    <source>
        <dbReference type="EMBL" id="CAF1204860.1"/>
    </source>
</evidence>
<name>A0A814WS76_9BILA</name>
<reference evidence="1" key="1">
    <citation type="submission" date="2021-02" db="EMBL/GenBank/DDBJ databases">
        <authorList>
            <person name="Nowell W R."/>
        </authorList>
    </citation>
    <scope>NUCLEOTIDE SEQUENCE</scope>
</reference>
<dbReference type="EMBL" id="CAJOBE010024817">
    <property type="protein sequence ID" value="CAF4265032.1"/>
    <property type="molecule type" value="Genomic_DNA"/>
</dbReference>
<dbReference type="EMBL" id="CAJNOU010001441">
    <property type="protein sequence ID" value="CAF1204860.1"/>
    <property type="molecule type" value="Genomic_DNA"/>
</dbReference>
<protein>
    <submittedName>
        <fullName evidence="1">Uncharacterized protein</fullName>
    </submittedName>
</protein>
<proteinExistence type="predicted"/>
<accession>A0A814WS76</accession>
<dbReference type="AlphaFoldDB" id="A0A814WS76"/>
<dbReference type="Proteomes" id="UP000663889">
    <property type="component" value="Unassembled WGS sequence"/>
</dbReference>
<evidence type="ECO:0000313" key="3">
    <source>
        <dbReference type="Proteomes" id="UP000663889"/>
    </source>
</evidence>